<protein>
    <submittedName>
        <fullName evidence="2">Uncharacterized protein</fullName>
    </submittedName>
</protein>
<organism evidence="2">
    <name type="scientific">viral metagenome</name>
    <dbReference type="NCBI Taxonomy" id="1070528"/>
    <lineage>
        <taxon>unclassified sequences</taxon>
        <taxon>metagenomes</taxon>
        <taxon>organismal metagenomes</taxon>
    </lineage>
</organism>
<reference evidence="2" key="1">
    <citation type="journal article" date="2020" name="Nature">
        <title>Giant virus diversity and host interactions through global metagenomics.</title>
        <authorList>
            <person name="Schulz F."/>
            <person name="Roux S."/>
            <person name="Paez-Espino D."/>
            <person name="Jungbluth S."/>
            <person name="Walsh D.A."/>
            <person name="Denef V.J."/>
            <person name="McMahon K.D."/>
            <person name="Konstantinidis K.T."/>
            <person name="Eloe-Fadrosh E.A."/>
            <person name="Kyrpides N.C."/>
            <person name="Woyke T."/>
        </authorList>
    </citation>
    <scope>NUCLEOTIDE SEQUENCE</scope>
    <source>
        <strain evidence="2">GVMAG-M-3300023179-71</strain>
    </source>
</reference>
<dbReference type="EMBL" id="MN739884">
    <property type="protein sequence ID" value="QHT75928.1"/>
    <property type="molecule type" value="Genomic_DNA"/>
</dbReference>
<dbReference type="AlphaFoldDB" id="A0A6C0H5U3"/>
<feature type="region of interest" description="Disordered" evidence="1">
    <location>
        <begin position="98"/>
        <end position="117"/>
    </location>
</feature>
<sequence>MQQNDMVYCIENDGEIYCNEYRINSLLLKKGEPIITTMNDYIIPRGLYSSKLGLKESDDFDYHMDGDNNDDNIHDGVIANDLYDVLLKLVNESKVKRVSKKREKKGKRMTKKVKVIR</sequence>
<name>A0A6C0H5U3_9ZZZZ</name>
<evidence type="ECO:0000256" key="1">
    <source>
        <dbReference type="SAM" id="MobiDB-lite"/>
    </source>
</evidence>
<accession>A0A6C0H5U3</accession>
<evidence type="ECO:0000313" key="2">
    <source>
        <dbReference type="EMBL" id="QHT75928.1"/>
    </source>
</evidence>
<proteinExistence type="predicted"/>